<proteinExistence type="predicted"/>
<gene>
    <name evidence="1" type="ORF">BDN72DRAFT_62653</name>
</gene>
<dbReference type="Proteomes" id="UP000308600">
    <property type="component" value="Unassembled WGS sequence"/>
</dbReference>
<dbReference type="EMBL" id="ML208359">
    <property type="protein sequence ID" value="TFK68130.1"/>
    <property type="molecule type" value="Genomic_DNA"/>
</dbReference>
<organism evidence="1 2">
    <name type="scientific">Pluteus cervinus</name>
    <dbReference type="NCBI Taxonomy" id="181527"/>
    <lineage>
        <taxon>Eukaryota</taxon>
        <taxon>Fungi</taxon>
        <taxon>Dikarya</taxon>
        <taxon>Basidiomycota</taxon>
        <taxon>Agaricomycotina</taxon>
        <taxon>Agaricomycetes</taxon>
        <taxon>Agaricomycetidae</taxon>
        <taxon>Agaricales</taxon>
        <taxon>Pluteineae</taxon>
        <taxon>Pluteaceae</taxon>
        <taxon>Pluteus</taxon>
    </lineage>
</organism>
<evidence type="ECO:0000313" key="1">
    <source>
        <dbReference type="EMBL" id="TFK68130.1"/>
    </source>
</evidence>
<keyword evidence="2" id="KW-1185">Reference proteome</keyword>
<protein>
    <submittedName>
        <fullName evidence="1">Uncharacterized protein</fullName>
    </submittedName>
</protein>
<sequence>MENVVRALVDTPQKGFDLHTEMACYSLPYGGLGFASHVLTYYTLFCLWNGVSPFWPVREVRYSKFDLILSSIGLTTSSGMAIYTLVKCRNSWQLLTIGVWKLSVSLMNGITSLNVAALVFKASRKAKRRAKAAALEAEETGSPESSSEKVGDSNKPSAYFSMPDLEATYTWIFLYAPGAFAGMAGIMSLAVPHMHDHKVLGLTIGFYGFMVFNFIFGLILAHNEGKGPFTALFAGLGMAAMTFLMLAPFYGDWMLGILVGNLAGLPTKDNAAFYWTYFIAKRLTMFSW</sequence>
<accession>A0ACD3AR37</accession>
<evidence type="ECO:0000313" key="2">
    <source>
        <dbReference type="Proteomes" id="UP000308600"/>
    </source>
</evidence>
<reference evidence="1 2" key="1">
    <citation type="journal article" date="2019" name="Nat. Ecol. Evol.">
        <title>Megaphylogeny resolves global patterns of mushroom evolution.</title>
        <authorList>
            <person name="Varga T."/>
            <person name="Krizsan K."/>
            <person name="Foldi C."/>
            <person name="Dima B."/>
            <person name="Sanchez-Garcia M."/>
            <person name="Sanchez-Ramirez S."/>
            <person name="Szollosi G.J."/>
            <person name="Szarkandi J.G."/>
            <person name="Papp V."/>
            <person name="Albert L."/>
            <person name="Andreopoulos W."/>
            <person name="Angelini C."/>
            <person name="Antonin V."/>
            <person name="Barry K.W."/>
            <person name="Bougher N.L."/>
            <person name="Buchanan P."/>
            <person name="Buyck B."/>
            <person name="Bense V."/>
            <person name="Catcheside P."/>
            <person name="Chovatia M."/>
            <person name="Cooper J."/>
            <person name="Damon W."/>
            <person name="Desjardin D."/>
            <person name="Finy P."/>
            <person name="Geml J."/>
            <person name="Haridas S."/>
            <person name="Hughes K."/>
            <person name="Justo A."/>
            <person name="Karasinski D."/>
            <person name="Kautmanova I."/>
            <person name="Kiss B."/>
            <person name="Kocsube S."/>
            <person name="Kotiranta H."/>
            <person name="LaButti K.M."/>
            <person name="Lechner B.E."/>
            <person name="Liimatainen K."/>
            <person name="Lipzen A."/>
            <person name="Lukacs Z."/>
            <person name="Mihaltcheva S."/>
            <person name="Morgado L.N."/>
            <person name="Niskanen T."/>
            <person name="Noordeloos M.E."/>
            <person name="Ohm R.A."/>
            <person name="Ortiz-Santana B."/>
            <person name="Ovrebo C."/>
            <person name="Racz N."/>
            <person name="Riley R."/>
            <person name="Savchenko A."/>
            <person name="Shiryaev A."/>
            <person name="Soop K."/>
            <person name="Spirin V."/>
            <person name="Szebenyi C."/>
            <person name="Tomsovsky M."/>
            <person name="Tulloss R.E."/>
            <person name="Uehling J."/>
            <person name="Grigoriev I.V."/>
            <person name="Vagvolgyi C."/>
            <person name="Papp T."/>
            <person name="Martin F.M."/>
            <person name="Miettinen O."/>
            <person name="Hibbett D.S."/>
            <person name="Nagy L.G."/>
        </authorList>
    </citation>
    <scope>NUCLEOTIDE SEQUENCE [LARGE SCALE GENOMIC DNA]</scope>
    <source>
        <strain evidence="1 2">NL-1719</strain>
    </source>
</reference>
<name>A0ACD3AR37_9AGAR</name>